<dbReference type="EMBL" id="FMZM01000006">
    <property type="protein sequence ID" value="SDD13113.1"/>
    <property type="molecule type" value="Genomic_DNA"/>
</dbReference>
<dbReference type="AlphaFoldDB" id="A0A1G6S8R1"/>
<dbReference type="OrthoDB" id="3779007at2"/>
<accession>A0A1G6S8R1</accession>
<protein>
    <recommendedName>
        <fullName evidence="3">Asp23 family, cell envelope-related function</fullName>
    </recommendedName>
</protein>
<dbReference type="STRING" id="1045774.SAMN05421872_10658"/>
<name>A0A1G6S8R1_9ACTN</name>
<evidence type="ECO:0000313" key="2">
    <source>
        <dbReference type="Proteomes" id="UP000199034"/>
    </source>
</evidence>
<sequence>MALEPESEPLARALEIARRPDPAWPEIREAALRRIRSLVPPGEPVTVVTAAGSPDRDVAGSRTAVSTRVLAAALRRVLTVSPTHAPRAVDLVVEAGRLERVDLELVVAYGVAVEDLAPRVHVDVRAELVRLLGAGAVAPGAVTLTVVDVVPGDPTVT</sequence>
<dbReference type="RefSeq" id="WP_090855852.1">
    <property type="nucleotide sequence ID" value="NZ_FMZM01000006.1"/>
</dbReference>
<organism evidence="1 2">
    <name type="scientific">Nocardioides lianchengensis</name>
    <dbReference type="NCBI Taxonomy" id="1045774"/>
    <lineage>
        <taxon>Bacteria</taxon>
        <taxon>Bacillati</taxon>
        <taxon>Actinomycetota</taxon>
        <taxon>Actinomycetes</taxon>
        <taxon>Propionibacteriales</taxon>
        <taxon>Nocardioidaceae</taxon>
        <taxon>Nocardioides</taxon>
    </lineage>
</organism>
<proteinExistence type="predicted"/>
<keyword evidence="2" id="KW-1185">Reference proteome</keyword>
<evidence type="ECO:0000313" key="1">
    <source>
        <dbReference type="EMBL" id="SDD13113.1"/>
    </source>
</evidence>
<dbReference type="Proteomes" id="UP000199034">
    <property type="component" value="Unassembled WGS sequence"/>
</dbReference>
<gene>
    <name evidence="1" type="ORF">SAMN05421872_10658</name>
</gene>
<reference evidence="1 2" key="1">
    <citation type="submission" date="2016-10" db="EMBL/GenBank/DDBJ databases">
        <authorList>
            <person name="de Groot N.N."/>
        </authorList>
    </citation>
    <scope>NUCLEOTIDE SEQUENCE [LARGE SCALE GENOMIC DNA]</scope>
    <source>
        <strain evidence="1 2">CGMCC 4.6858</strain>
    </source>
</reference>
<evidence type="ECO:0008006" key="3">
    <source>
        <dbReference type="Google" id="ProtNLM"/>
    </source>
</evidence>